<dbReference type="InterPro" id="IPR008930">
    <property type="entry name" value="Terpenoid_cyclase/PrenylTrfase"/>
</dbReference>
<feature type="coiled-coil region" evidence="4">
    <location>
        <begin position="44"/>
        <end position="71"/>
    </location>
</feature>
<keyword evidence="4" id="KW-0175">Coiled coil</keyword>
<evidence type="ECO:0000256" key="1">
    <source>
        <dbReference type="ARBA" id="ARBA00001946"/>
    </source>
</evidence>
<dbReference type="Gene3D" id="1.50.10.130">
    <property type="entry name" value="Terpene synthase, N-terminal domain"/>
    <property type="match status" value="1"/>
</dbReference>
<dbReference type="AlphaFoldDB" id="I6XZ73"/>
<feature type="domain" description="Terpene synthase N-terminal" evidence="5">
    <location>
        <begin position="32"/>
        <end position="208"/>
    </location>
</feature>
<dbReference type="FunFam" id="1.10.600.10:FF:000007">
    <property type="entry name" value="Isoprene synthase, chloroplastic"/>
    <property type="match status" value="1"/>
</dbReference>
<dbReference type="Pfam" id="PF03936">
    <property type="entry name" value="Terpene_synth_C"/>
    <property type="match status" value="1"/>
</dbReference>
<evidence type="ECO:0000256" key="2">
    <source>
        <dbReference type="ARBA" id="ARBA00022723"/>
    </source>
</evidence>
<comment type="cofactor">
    <cofactor evidence="1">
        <name>Mg(2+)</name>
        <dbReference type="ChEBI" id="CHEBI:18420"/>
    </cofactor>
</comment>
<dbReference type="InterPro" id="IPR036965">
    <property type="entry name" value="Terpene_synth_N_sf"/>
</dbReference>
<dbReference type="SMR" id="I6XZ73"/>
<dbReference type="FunFam" id="1.50.10.130:FF:000001">
    <property type="entry name" value="Isoprene synthase, chloroplastic"/>
    <property type="match status" value="1"/>
</dbReference>
<dbReference type="SFLD" id="SFLDS00005">
    <property type="entry name" value="Isoprenoid_Synthase_Type_I"/>
    <property type="match status" value="1"/>
</dbReference>
<dbReference type="PANTHER" id="PTHR31225:SF221">
    <property type="entry name" value="(-)-GERMACRENE D SYNTHASE"/>
    <property type="match status" value="1"/>
</dbReference>
<evidence type="ECO:0000256" key="4">
    <source>
        <dbReference type="SAM" id="Coils"/>
    </source>
</evidence>
<dbReference type="InterPro" id="IPR005630">
    <property type="entry name" value="Terpene_synthase_metal-bd"/>
</dbReference>
<dbReference type="GO" id="GO:0016102">
    <property type="term" value="P:diterpenoid biosynthetic process"/>
    <property type="evidence" value="ECO:0007669"/>
    <property type="project" value="InterPro"/>
</dbReference>
<dbReference type="CDD" id="cd00684">
    <property type="entry name" value="Terpene_cyclase_plant_C1"/>
    <property type="match status" value="1"/>
</dbReference>
<dbReference type="EMBL" id="JX025008">
    <property type="protein sequence ID" value="AFN57631.1"/>
    <property type="molecule type" value="mRNA"/>
</dbReference>
<name>I6XZ73_9CARY</name>
<dbReference type="InterPro" id="IPR034741">
    <property type="entry name" value="Terpene_cyclase-like_1_C"/>
</dbReference>
<dbReference type="SUPFAM" id="SSF48239">
    <property type="entry name" value="Terpenoid cyclases/Protein prenyltransferases"/>
    <property type="match status" value="1"/>
</dbReference>
<proteinExistence type="evidence at transcript level"/>
<sequence>MYSMIMTSAAPNPLPLSKPAPREVAGFKPCPWGDRFLDYTPADNKVIEAQEKMAKELKEELKKELQSIGDKPLIEQLRLIDSIERLGVAYHFEQEIEDALRRIHETSTNTSFDDLALTSLFFRLLRQHGYRVSSDVFKEFIGSNGSLKDEVTNDVHALLSFYEACHLRLHGEGVLDEALSSTESNLIKLVSDPNPLSEALEERVKHALHKPLNKRLVRVESVRYMQVYEEDDPLHNEALLKFAKLDFNLLQVLHKQELSEMCRWWKKVNMTKKMELRDRMVESYFWGSAVYYEPQFSLARKCNVPGCQILTTLDDLYDAYGTLEELHTFTDAVDKWDKSCLDQLPGDLRWTYQTLILDAHEEMERDFAPKGGSRYVYYAREELKALCHSYLTEAKWRHEKYIPTLDEYMEFVHRNMAYVPAVVYSFLGMDMATEAEFKWVSSLPKPIKSLCVLLRILNDIGGNMLVENREHPCLILECYKKQYGLSHEGACKRLIEEVDELWKDLNEAMMQPTEIPMPLVKCILNLARAVEAIYDAGEDGFTTVNRPMKDNIRSLYIDPILI</sequence>
<protein>
    <submittedName>
        <fullName evidence="7">Sesquiterpene synthase</fullName>
        <ecNumber evidence="7">4.2.3.46</ecNumber>
    </submittedName>
</protein>
<dbReference type="Pfam" id="PF01397">
    <property type="entry name" value="Terpene_synth"/>
    <property type="match status" value="1"/>
</dbReference>
<dbReference type="InterPro" id="IPR001906">
    <property type="entry name" value="Terpene_synth_N"/>
</dbReference>
<keyword evidence="2" id="KW-0479">Metal-binding</keyword>
<reference evidence="7" key="1">
    <citation type="submission" date="2012-05" db="EMBL/GenBank/DDBJ databases">
        <title>Isolation and characterization of alpha-farnesene synthase cDNA clone from Polygonum minus.</title>
        <authorList>
            <person name="Othman R."/>
            <person name="Tan E."/>
        </authorList>
    </citation>
    <scope>NUCLEOTIDE SEQUENCE</scope>
</reference>
<accession>I6XZ73</accession>
<dbReference type="PANTHER" id="PTHR31225">
    <property type="entry name" value="OS04G0344100 PROTEIN-RELATED"/>
    <property type="match status" value="1"/>
</dbReference>
<evidence type="ECO:0000313" key="7">
    <source>
        <dbReference type="EMBL" id="AFN57631.1"/>
    </source>
</evidence>
<feature type="domain" description="Terpene synthase metal-binding" evidence="6">
    <location>
        <begin position="266"/>
        <end position="504"/>
    </location>
</feature>
<dbReference type="InterPro" id="IPR050148">
    <property type="entry name" value="Terpene_synthase-like"/>
</dbReference>
<organism evidence="7">
    <name type="scientific">Persicaria minor</name>
    <dbReference type="NCBI Taxonomy" id="488003"/>
    <lineage>
        <taxon>Eukaryota</taxon>
        <taxon>Viridiplantae</taxon>
        <taxon>Streptophyta</taxon>
        <taxon>Embryophyta</taxon>
        <taxon>Tracheophyta</taxon>
        <taxon>Spermatophyta</taxon>
        <taxon>Magnoliopsida</taxon>
        <taxon>eudicotyledons</taxon>
        <taxon>Gunneridae</taxon>
        <taxon>Pentapetalae</taxon>
        <taxon>Caryophyllales</taxon>
        <taxon>Polygonaceae</taxon>
        <taxon>Polygonoideae</taxon>
        <taxon>Persicarieae</taxon>
        <taxon>Persicaria</taxon>
    </lineage>
</organism>
<dbReference type="SUPFAM" id="SSF48576">
    <property type="entry name" value="Terpenoid synthases"/>
    <property type="match status" value="1"/>
</dbReference>
<dbReference type="Gene3D" id="1.10.600.10">
    <property type="entry name" value="Farnesyl Diphosphate Synthase"/>
    <property type="match status" value="1"/>
</dbReference>
<feature type="non-terminal residue" evidence="7">
    <location>
        <position position="562"/>
    </location>
</feature>
<keyword evidence="3 7" id="KW-0456">Lyase</keyword>
<evidence type="ECO:0000259" key="5">
    <source>
        <dbReference type="Pfam" id="PF01397"/>
    </source>
</evidence>
<dbReference type="GO" id="GO:0000287">
    <property type="term" value="F:magnesium ion binding"/>
    <property type="evidence" value="ECO:0007669"/>
    <property type="project" value="InterPro"/>
</dbReference>
<evidence type="ECO:0000256" key="3">
    <source>
        <dbReference type="ARBA" id="ARBA00023239"/>
    </source>
</evidence>
<dbReference type="GO" id="GO:0010333">
    <property type="term" value="F:terpene synthase activity"/>
    <property type="evidence" value="ECO:0007669"/>
    <property type="project" value="InterPro"/>
</dbReference>
<dbReference type="InterPro" id="IPR008949">
    <property type="entry name" value="Isoprenoid_synthase_dom_sf"/>
</dbReference>
<dbReference type="SFLD" id="SFLDG01019">
    <property type="entry name" value="Terpene_Cyclase_Like_1_C_Termi"/>
    <property type="match status" value="1"/>
</dbReference>
<dbReference type="EC" id="4.2.3.46" evidence="7"/>
<dbReference type="InterPro" id="IPR044814">
    <property type="entry name" value="Terpene_cyclase_plant_C1"/>
</dbReference>
<dbReference type="BRENDA" id="4.2.3.123">
    <property type="organism ID" value="13001"/>
</dbReference>
<evidence type="ECO:0000259" key="6">
    <source>
        <dbReference type="Pfam" id="PF03936"/>
    </source>
</evidence>